<dbReference type="Pfam" id="PF05100">
    <property type="entry name" value="Phage_tail_L"/>
    <property type="match status" value="1"/>
</dbReference>
<evidence type="ECO:0000313" key="2">
    <source>
        <dbReference type="Proteomes" id="UP001224622"/>
    </source>
</evidence>
<dbReference type="InterPro" id="IPR006487">
    <property type="entry name" value="Phage_lambda_L"/>
</dbReference>
<evidence type="ECO:0000313" key="1">
    <source>
        <dbReference type="EMBL" id="MDQ9125027.1"/>
    </source>
</evidence>
<dbReference type="GO" id="GO:0051536">
    <property type="term" value="F:iron-sulfur cluster binding"/>
    <property type="evidence" value="ECO:0007669"/>
    <property type="project" value="InterPro"/>
</dbReference>
<accession>A0AAJ1Y8X8</accession>
<gene>
    <name evidence="1" type="ORF">RDT67_01150</name>
</gene>
<reference evidence="1" key="1">
    <citation type="submission" date="2023-08" db="EMBL/GenBank/DDBJ databases">
        <title>The Comparative Genomic Analysis of Yersiniaceae from Polar Regions.</title>
        <authorList>
            <person name="Goncharov A."/>
            <person name="Aslanov B."/>
            <person name="Kolodzhieva V."/>
            <person name="Azarov D."/>
            <person name="Mochov A."/>
            <person name="Lebedeva E."/>
        </authorList>
    </citation>
    <scope>NUCLEOTIDE SEQUENCE</scope>
    <source>
        <strain evidence="1">Vf</strain>
    </source>
</reference>
<dbReference type="AlphaFoldDB" id="A0AAJ1Y8X8"/>
<name>A0AAJ1Y8X8_SERFO</name>
<organism evidence="1 2">
    <name type="scientific">Serratia fonticola</name>
    <dbReference type="NCBI Taxonomy" id="47917"/>
    <lineage>
        <taxon>Bacteria</taxon>
        <taxon>Pseudomonadati</taxon>
        <taxon>Pseudomonadota</taxon>
        <taxon>Gammaproteobacteria</taxon>
        <taxon>Enterobacterales</taxon>
        <taxon>Yersiniaceae</taxon>
        <taxon>Serratia</taxon>
    </lineage>
</organism>
<dbReference type="GO" id="GO:0046718">
    <property type="term" value="P:symbiont entry into host cell"/>
    <property type="evidence" value="ECO:0007669"/>
    <property type="project" value="InterPro"/>
</dbReference>
<sequence length="251" mass="27593">MAITNDVQKLEPGNRIRLIEVDGTKFGADILRFHNETIPHTPTEIAASGGDEAKLKPKSIWWQGKEYGAFPYELKGLESSSDGASATPKLAVSNIDSLITALCLRFDDMLQAKVTIHDTFAHYLDAKNFAGGNPKADPAQEFKQVFYIDSKSAEDNEVIEFTLSDPMSLQGRRIPTRQITALCTWCMRGLYKTGDGCAYAGQNGWFDKKGNPTADPSQDECGGLLTDCKKRFGENNELDFGGFPGSALVRR</sequence>
<protein>
    <submittedName>
        <fullName evidence="1">Phage minor tail protein L</fullName>
    </submittedName>
</protein>
<comment type="caution">
    <text evidence="1">The sequence shown here is derived from an EMBL/GenBank/DDBJ whole genome shotgun (WGS) entry which is preliminary data.</text>
</comment>
<dbReference type="GO" id="GO:0030430">
    <property type="term" value="C:host cell cytoplasm"/>
    <property type="evidence" value="ECO:0007669"/>
    <property type="project" value="InterPro"/>
</dbReference>
<dbReference type="Proteomes" id="UP001224622">
    <property type="component" value="Unassembled WGS sequence"/>
</dbReference>
<dbReference type="EMBL" id="JAVIGA010000001">
    <property type="protein sequence ID" value="MDQ9125027.1"/>
    <property type="molecule type" value="Genomic_DNA"/>
</dbReference>
<dbReference type="RefSeq" id="WP_309046465.1">
    <property type="nucleotide sequence ID" value="NZ_JAVIGA010000001.1"/>
</dbReference>
<proteinExistence type="predicted"/>
<dbReference type="NCBIfam" id="TIGR01600">
    <property type="entry name" value="phage_tail_L"/>
    <property type="match status" value="1"/>
</dbReference>